<dbReference type="Pfam" id="PF00010">
    <property type="entry name" value="HLH"/>
    <property type="match status" value="1"/>
</dbReference>
<feature type="compositionally biased region" description="Polar residues" evidence="2">
    <location>
        <begin position="377"/>
        <end position="414"/>
    </location>
</feature>
<gene>
    <name evidence="4" type="ORF">B0T20DRAFT_453810</name>
</gene>
<evidence type="ECO:0000313" key="4">
    <source>
        <dbReference type="EMBL" id="KAK3397750.1"/>
    </source>
</evidence>
<feature type="region of interest" description="Disordered" evidence="2">
    <location>
        <begin position="640"/>
        <end position="735"/>
    </location>
</feature>
<comment type="caution">
    <text evidence="4">The sequence shown here is derived from an EMBL/GenBank/DDBJ whole genome shotgun (WGS) entry which is preliminary data.</text>
</comment>
<feature type="region of interest" description="Disordered" evidence="2">
    <location>
        <begin position="328"/>
        <end position="361"/>
    </location>
</feature>
<sequence>MDSSSWTAPDHTHHQAQGLHTATGGDDFHQFLDMNNIGDLSGALDFDFHDFAADHNPAPHAGHHAADHLLHSSAAGDHLDTPMTGTDMSMILSPVDHAMLQQAQQHQHRQQHAQQQQQQHQMPTITTTAPYQNAPTTLIQPSTPSEAIVNTIDAQIQFLQQQKLHAQHQQLQEQQAAFFASHQNHIVPPTPQSLELAAGSSQNYYAQSTPADQHHPGRQQQQQPQQQRQQAIDYRYARIKDQHDMSFTPLVSPAVTPLETHFPIDTHFAVPGAYFSPLTSPALHAQNDSLGIIDQRLGIMSGNSPREMELEPPALSQASVSPGDLARKMRKNAVKARQKSNGGIKASPITKPTRRKTATTPMLNPQALNQLIENANAAPSQERPQPSPTPLIQTSSSSAAGVTDSENGSISPENLNDVVSPVEMPPPPLPKARSAKPSPYLAPQASSSAVPVTLQPGRPGIASPATPASLMKLSSPSNRNPSAAGNGSHDPMDADHIENFELPDSINFSAPPKPAPIITALGTPALDPLQKAPAPVQTPGLPPPPSPAVAKALALPTAALPSPQLKPDSTNSLKRTPNLAPIGRHSKKRASVSSIQMSPALRPKISPSIKPLLPGGATGAEDAASLLLATKSNYQRILEGNTVPGVSYPSELSTNLTSKRTSHKIAEQGRRNRINSALQEIATLLPKAPAKEGRDGDGDGNSSSGGGGGSGGADKEDKKEKEKAGGGIPNSKASTVEMAIEYIKQLQKEVAEANKRAEEAERKLGEMKSQGGASVGSGSPDVDAGGTSTPTMEGTNSGMNGDLKSGGDDAMDG</sequence>
<feature type="region of interest" description="Disordered" evidence="2">
    <location>
        <begin position="377"/>
        <end position="618"/>
    </location>
</feature>
<dbReference type="AlphaFoldDB" id="A0AAE0UBL7"/>
<feature type="compositionally biased region" description="Polar residues" evidence="2">
    <location>
        <begin position="786"/>
        <end position="799"/>
    </location>
</feature>
<dbReference type="PROSITE" id="PS50888">
    <property type="entry name" value="BHLH"/>
    <property type="match status" value="1"/>
</dbReference>
<feature type="region of interest" description="Disordered" evidence="2">
    <location>
        <begin position="749"/>
        <end position="813"/>
    </location>
</feature>
<dbReference type="GO" id="GO:0000977">
    <property type="term" value="F:RNA polymerase II transcription regulatory region sequence-specific DNA binding"/>
    <property type="evidence" value="ECO:0007669"/>
    <property type="project" value="TreeGrafter"/>
</dbReference>
<proteinExistence type="predicted"/>
<feature type="compositionally biased region" description="Basic and acidic residues" evidence="2">
    <location>
        <begin position="713"/>
        <end position="724"/>
    </location>
</feature>
<dbReference type="InterPro" id="IPR011598">
    <property type="entry name" value="bHLH_dom"/>
</dbReference>
<feature type="compositionally biased region" description="Basic residues" evidence="2">
    <location>
        <begin position="328"/>
        <end position="338"/>
    </location>
</feature>
<protein>
    <submittedName>
        <fullName evidence="4">Helix-loop-helix DNA-binding domain-containing protein</fullName>
    </submittedName>
</protein>
<feature type="compositionally biased region" description="Polar residues" evidence="2">
    <location>
        <begin position="472"/>
        <end position="485"/>
    </location>
</feature>
<feature type="compositionally biased region" description="Gly residues" evidence="2">
    <location>
        <begin position="703"/>
        <end position="712"/>
    </location>
</feature>
<evidence type="ECO:0000259" key="3">
    <source>
        <dbReference type="PROSITE" id="PS50888"/>
    </source>
</evidence>
<feature type="compositionally biased region" description="Low complexity" evidence="2">
    <location>
        <begin position="112"/>
        <end position="121"/>
    </location>
</feature>
<feature type="region of interest" description="Disordered" evidence="2">
    <location>
        <begin position="100"/>
        <end position="123"/>
    </location>
</feature>
<dbReference type="SUPFAM" id="SSF47459">
    <property type="entry name" value="HLH, helix-loop-helix DNA-binding domain"/>
    <property type="match status" value="1"/>
</dbReference>
<feature type="domain" description="BHLH" evidence="3">
    <location>
        <begin position="658"/>
        <end position="746"/>
    </location>
</feature>
<name>A0AAE0UBL7_SORBR</name>
<dbReference type="PANTHER" id="PTHR13935">
    <property type="entry name" value="ACHAETE-SCUTE TRANSCRIPTION FACTOR-RELATED"/>
    <property type="match status" value="1"/>
</dbReference>
<dbReference type="GO" id="GO:0000981">
    <property type="term" value="F:DNA-binding transcription factor activity, RNA polymerase II-specific"/>
    <property type="evidence" value="ECO:0007669"/>
    <property type="project" value="TreeGrafter"/>
</dbReference>
<feature type="compositionally biased region" description="Basic and acidic residues" evidence="2">
    <location>
        <begin position="490"/>
        <end position="499"/>
    </location>
</feature>
<reference evidence="4" key="1">
    <citation type="journal article" date="2023" name="Mol. Phylogenet. Evol.">
        <title>Genome-scale phylogeny and comparative genomics of the fungal order Sordariales.</title>
        <authorList>
            <person name="Hensen N."/>
            <person name="Bonometti L."/>
            <person name="Westerberg I."/>
            <person name="Brannstrom I.O."/>
            <person name="Guillou S."/>
            <person name="Cros-Aarteil S."/>
            <person name="Calhoun S."/>
            <person name="Haridas S."/>
            <person name="Kuo A."/>
            <person name="Mondo S."/>
            <person name="Pangilinan J."/>
            <person name="Riley R."/>
            <person name="LaButti K."/>
            <person name="Andreopoulos B."/>
            <person name="Lipzen A."/>
            <person name="Chen C."/>
            <person name="Yan M."/>
            <person name="Daum C."/>
            <person name="Ng V."/>
            <person name="Clum A."/>
            <person name="Steindorff A."/>
            <person name="Ohm R.A."/>
            <person name="Martin F."/>
            <person name="Silar P."/>
            <person name="Natvig D.O."/>
            <person name="Lalanne C."/>
            <person name="Gautier V."/>
            <person name="Ament-Velasquez S.L."/>
            <person name="Kruys A."/>
            <person name="Hutchinson M.I."/>
            <person name="Powell A.J."/>
            <person name="Barry K."/>
            <person name="Miller A.N."/>
            <person name="Grigoriev I.V."/>
            <person name="Debuchy R."/>
            <person name="Gladieux P."/>
            <person name="Hiltunen Thoren M."/>
            <person name="Johannesson H."/>
        </authorList>
    </citation>
    <scope>NUCLEOTIDE SEQUENCE</scope>
    <source>
        <strain evidence="4">FGSC 1904</strain>
    </source>
</reference>
<feature type="region of interest" description="Disordered" evidence="2">
    <location>
        <begin position="202"/>
        <end position="230"/>
    </location>
</feature>
<dbReference type="SMART" id="SM00353">
    <property type="entry name" value="HLH"/>
    <property type="match status" value="1"/>
</dbReference>
<organism evidence="4 5">
    <name type="scientific">Sordaria brevicollis</name>
    <dbReference type="NCBI Taxonomy" id="83679"/>
    <lineage>
        <taxon>Eukaryota</taxon>
        <taxon>Fungi</taxon>
        <taxon>Dikarya</taxon>
        <taxon>Ascomycota</taxon>
        <taxon>Pezizomycotina</taxon>
        <taxon>Sordariomycetes</taxon>
        <taxon>Sordariomycetidae</taxon>
        <taxon>Sordariales</taxon>
        <taxon>Sordariaceae</taxon>
        <taxon>Sordaria</taxon>
    </lineage>
</organism>
<keyword evidence="5" id="KW-1185">Reference proteome</keyword>
<feature type="compositionally biased region" description="Low complexity" evidence="2">
    <location>
        <begin position="548"/>
        <end position="565"/>
    </location>
</feature>
<dbReference type="CDD" id="cd11392">
    <property type="entry name" value="bHLH_ScPHO4_like"/>
    <property type="match status" value="1"/>
</dbReference>
<feature type="compositionally biased region" description="Polar residues" evidence="2">
    <location>
        <begin position="650"/>
        <end position="659"/>
    </location>
</feature>
<evidence type="ECO:0000256" key="2">
    <source>
        <dbReference type="SAM" id="MobiDB-lite"/>
    </source>
</evidence>
<reference evidence="4" key="2">
    <citation type="submission" date="2023-07" db="EMBL/GenBank/DDBJ databases">
        <authorList>
            <consortium name="Lawrence Berkeley National Laboratory"/>
            <person name="Haridas S."/>
            <person name="Hensen N."/>
            <person name="Bonometti L."/>
            <person name="Westerberg I."/>
            <person name="Brannstrom I.O."/>
            <person name="Guillou S."/>
            <person name="Cros-Aarteil S."/>
            <person name="Calhoun S."/>
            <person name="Kuo A."/>
            <person name="Mondo S."/>
            <person name="Pangilinan J."/>
            <person name="Riley R."/>
            <person name="LaButti K."/>
            <person name="Andreopoulos B."/>
            <person name="Lipzen A."/>
            <person name="Chen C."/>
            <person name="Yanf M."/>
            <person name="Daum C."/>
            <person name="Ng V."/>
            <person name="Clum A."/>
            <person name="Steindorff A."/>
            <person name="Ohm R."/>
            <person name="Martin F."/>
            <person name="Silar P."/>
            <person name="Natvig D."/>
            <person name="Lalanne C."/>
            <person name="Gautier V."/>
            <person name="Ament-velasquez S.L."/>
            <person name="Kruys A."/>
            <person name="Hutchinson M.I."/>
            <person name="Powell A.J."/>
            <person name="Barry K."/>
            <person name="Miller A.N."/>
            <person name="Grigoriev I.V."/>
            <person name="Debuchy R."/>
            <person name="Gladieux P."/>
            <person name="Thoren M.H."/>
            <person name="Johannesson H."/>
        </authorList>
    </citation>
    <scope>NUCLEOTIDE SEQUENCE</scope>
    <source>
        <strain evidence="4">FGSC 1904</strain>
    </source>
</reference>
<dbReference type="Gene3D" id="4.10.280.10">
    <property type="entry name" value="Helix-loop-helix DNA-binding domain"/>
    <property type="match status" value="1"/>
</dbReference>
<evidence type="ECO:0000313" key="5">
    <source>
        <dbReference type="Proteomes" id="UP001281003"/>
    </source>
</evidence>
<dbReference type="GO" id="GO:0090575">
    <property type="term" value="C:RNA polymerase II transcription regulator complex"/>
    <property type="evidence" value="ECO:0007669"/>
    <property type="project" value="TreeGrafter"/>
</dbReference>
<dbReference type="EMBL" id="JAUTDP010000007">
    <property type="protein sequence ID" value="KAK3397750.1"/>
    <property type="molecule type" value="Genomic_DNA"/>
</dbReference>
<dbReference type="InterPro" id="IPR036638">
    <property type="entry name" value="HLH_DNA-bd_sf"/>
</dbReference>
<evidence type="ECO:0000256" key="1">
    <source>
        <dbReference type="ARBA" id="ARBA00023125"/>
    </source>
</evidence>
<feature type="compositionally biased region" description="Low complexity" evidence="2">
    <location>
        <begin position="218"/>
        <end position="230"/>
    </location>
</feature>
<feature type="compositionally biased region" description="Polar residues" evidence="2">
    <location>
        <begin position="202"/>
        <end position="211"/>
    </location>
</feature>
<dbReference type="InterPro" id="IPR015660">
    <property type="entry name" value="MASH1/Ascl1a-like"/>
</dbReference>
<dbReference type="PANTHER" id="PTHR13935:SF106">
    <property type="entry name" value="ACHAETE-SCUTE COMPLEX PROTEIN T5-RELATED"/>
    <property type="match status" value="1"/>
</dbReference>
<feature type="compositionally biased region" description="Basic and acidic residues" evidence="2">
    <location>
        <begin position="749"/>
        <end position="766"/>
    </location>
</feature>
<dbReference type="GO" id="GO:0046983">
    <property type="term" value="F:protein dimerization activity"/>
    <property type="evidence" value="ECO:0007669"/>
    <property type="project" value="InterPro"/>
</dbReference>
<keyword evidence="1 4" id="KW-0238">DNA-binding</keyword>
<dbReference type="Proteomes" id="UP001281003">
    <property type="component" value="Unassembled WGS sequence"/>
</dbReference>
<feature type="region of interest" description="Disordered" evidence="2">
    <location>
        <begin position="1"/>
        <end position="21"/>
    </location>
</feature>
<accession>A0AAE0UBL7</accession>